<dbReference type="Proteomes" id="UP000334019">
    <property type="component" value="Chromosome"/>
</dbReference>
<dbReference type="InterPro" id="IPR000073">
    <property type="entry name" value="AB_hydrolase_1"/>
</dbReference>
<evidence type="ECO:0000313" key="3">
    <source>
        <dbReference type="Proteomes" id="UP000334019"/>
    </source>
</evidence>
<dbReference type="GO" id="GO:0046464">
    <property type="term" value="P:acylglycerol catabolic process"/>
    <property type="evidence" value="ECO:0007669"/>
    <property type="project" value="TreeGrafter"/>
</dbReference>
<dbReference type="InterPro" id="IPR029058">
    <property type="entry name" value="AB_hydrolase_fold"/>
</dbReference>
<protein>
    <submittedName>
        <fullName evidence="2">Alpha/beta fold hydrolase</fullName>
    </submittedName>
</protein>
<evidence type="ECO:0000259" key="1">
    <source>
        <dbReference type="Pfam" id="PF00561"/>
    </source>
</evidence>
<dbReference type="SUPFAM" id="SSF53474">
    <property type="entry name" value="alpha/beta-Hydrolases"/>
    <property type="match status" value="1"/>
</dbReference>
<keyword evidence="3" id="KW-1185">Reference proteome</keyword>
<dbReference type="Gene3D" id="3.40.50.1820">
    <property type="entry name" value="alpha/beta hydrolase"/>
    <property type="match status" value="1"/>
</dbReference>
<dbReference type="GO" id="GO:0047372">
    <property type="term" value="F:monoacylglycerol lipase activity"/>
    <property type="evidence" value="ECO:0007669"/>
    <property type="project" value="TreeGrafter"/>
</dbReference>
<accession>A0A5Q2RLU7</accession>
<dbReference type="GO" id="GO:0016020">
    <property type="term" value="C:membrane"/>
    <property type="evidence" value="ECO:0007669"/>
    <property type="project" value="TreeGrafter"/>
</dbReference>
<organism evidence="2 3">
    <name type="scientific">Actinomarinicola tropica</name>
    <dbReference type="NCBI Taxonomy" id="2789776"/>
    <lineage>
        <taxon>Bacteria</taxon>
        <taxon>Bacillati</taxon>
        <taxon>Actinomycetota</taxon>
        <taxon>Acidimicrobiia</taxon>
        <taxon>Acidimicrobiales</taxon>
        <taxon>Iamiaceae</taxon>
        <taxon>Actinomarinicola</taxon>
    </lineage>
</organism>
<dbReference type="Pfam" id="PF00561">
    <property type="entry name" value="Abhydrolase_1"/>
    <property type="match status" value="1"/>
</dbReference>
<sequence>MGRTVQHVTTDQGEIAYTDTGGDAPVALFVHGVFLNGHLWRHVIDRVAAVRRCVAVDLLGHGDTRIAADQDLSFRSQAEMLLGVCDALGLDQVDLVGNDSGGGICQIFAARHPERIRTLSLTNCDVHDNWPPAALGSIQELVAAGGLPDLGAQMLADVEVARAGFAVACEHPERLDAETVRTYLGPLFATAESTANLERWFTETHDNSQTVEIEPQLRSLTAPTLVVWGTDDVFFDVEWAHWLRDTIPGCERVVELDGAKLFFPEERPDELAVELLRLWGGAG</sequence>
<reference evidence="2 3" key="1">
    <citation type="submission" date="2019-11" db="EMBL/GenBank/DDBJ databases">
        <authorList>
            <person name="He Y."/>
        </authorList>
    </citation>
    <scope>NUCLEOTIDE SEQUENCE [LARGE SCALE GENOMIC DNA]</scope>
    <source>
        <strain evidence="2 3">SCSIO 58843</strain>
    </source>
</reference>
<keyword evidence="2" id="KW-0378">Hydrolase</keyword>
<name>A0A5Q2RLU7_9ACTN</name>
<dbReference type="InterPro" id="IPR050266">
    <property type="entry name" value="AB_hydrolase_sf"/>
</dbReference>
<dbReference type="PANTHER" id="PTHR43798:SF33">
    <property type="entry name" value="HYDROLASE, PUTATIVE (AFU_ORTHOLOGUE AFUA_2G14860)-RELATED"/>
    <property type="match status" value="1"/>
</dbReference>
<proteinExistence type="predicted"/>
<dbReference type="RefSeq" id="WP_153760915.1">
    <property type="nucleotide sequence ID" value="NZ_CP045851.1"/>
</dbReference>
<dbReference type="AlphaFoldDB" id="A0A5Q2RLU7"/>
<dbReference type="KEGG" id="atq:GH723_17865"/>
<dbReference type="EMBL" id="CP045851">
    <property type="protein sequence ID" value="QGG96813.1"/>
    <property type="molecule type" value="Genomic_DNA"/>
</dbReference>
<gene>
    <name evidence="2" type="ORF">GH723_17865</name>
</gene>
<dbReference type="PRINTS" id="PR00111">
    <property type="entry name" value="ABHYDROLASE"/>
</dbReference>
<evidence type="ECO:0000313" key="2">
    <source>
        <dbReference type="EMBL" id="QGG96813.1"/>
    </source>
</evidence>
<feature type="domain" description="AB hydrolase-1" evidence="1">
    <location>
        <begin position="28"/>
        <end position="259"/>
    </location>
</feature>
<dbReference type="PANTHER" id="PTHR43798">
    <property type="entry name" value="MONOACYLGLYCEROL LIPASE"/>
    <property type="match status" value="1"/>
</dbReference>